<reference evidence="2 3" key="1">
    <citation type="submission" date="2020-08" db="EMBL/GenBank/DDBJ databases">
        <title>Genome public.</title>
        <authorList>
            <person name="Liu C."/>
            <person name="Sun Q."/>
        </authorList>
    </citation>
    <scope>NUCLEOTIDE SEQUENCE [LARGE SCALE GENOMIC DNA]</scope>
    <source>
        <strain evidence="2 3">BX3</strain>
    </source>
</reference>
<protein>
    <submittedName>
        <fullName evidence="2">Antibiotic biosynthesis monooxygenase</fullName>
    </submittedName>
</protein>
<evidence type="ECO:0000313" key="3">
    <source>
        <dbReference type="Proteomes" id="UP000637513"/>
    </source>
</evidence>
<name>A0ABR7MWT2_9FIRM</name>
<dbReference type="SUPFAM" id="SSF54909">
    <property type="entry name" value="Dimeric alpha+beta barrel"/>
    <property type="match status" value="1"/>
</dbReference>
<dbReference type="Proteomes" id="UP000637513">
    <property type="component" value="Unassembled WGS sequence"/>
</dbReference>
<organism evidence="2 3">
    <name type="scientific">Jutongia hominis</name>
    <dbReference type="NCBI Taxonomy" id="2763664"/>
    <lineage>
        <taxon>Bacteria</taxon>
        <taxon>Bacillati</taxon>
        <taxon>Bacillota</taxon>
        <taxon>Clostridia</taxon>
        <taxon>Lachnospirales</taxon>
        <taxon>Lachnospiraceae</taxon>
        <taxon>Jutongia</taxon>
    </lineage>
</organism>
<keyword evidence="2" id="KW-0560">Oxidoreductase</keyword>
<evidence type="ECO:0000259" key="1">
    <source>
        <dbReference type="PROSITE" id="PS51725"/>
    </source>
</evidence>
<dbReference type="Gene3D" id="3.30.70.100">
    <property type="match status" value="1"/>
</dbReference>
<dbReference type="EMBL" id="JACRSW010000040">
    <property type="protein sequence ID" value="MBC8558252.1"/>
    <property type="molecule type" value="Genomic_DNA"/>
</dbReference>
<sequence length="92" mass="11070">MLLLVTYTLQPQKRTSFLQDVQNSHILEQIRKEDGCLRYEYYLHVEKDDQILLVEEWASKEQQQIHLQQSPMQLLKVYKDKYVVSTDIRTLS</sequence>
<evidence type="ECO:0000313" key="2">
    <source>
        <dbReference type="EMBL" id="MBC8558252.1"/>
    </source>
</evidence>
<comment type="caution">
    <text evidence="2">The sequence shown here is derived from an EMBL/GenBank/DDBJ whole genome shotgun (WGS) entry which is preliminary data.</text>
</comment>
<dbReference type="InterPro" id="IPR007138">
    <property type="entry name" value="ABM_dom"/>
</dbReference>
<dbReference type="InterPro" id="IPR011008">
    <property type="entry name" value="Dimeric_a/b-barrel"/>
</dbReference>
<dbReference type="Pfam" id="PF03992">
    <property type="entry name" value="ABM"/>
    <property type="match status" value="1"/>
</dbReference>
<dbReference type="RefSeq" id="WP_249305689.1">
    <property type="nucleotide sequence ID" value="NZ_JACRSW010000040.1"/>
</dbReference>
<keyword evidence="2" id="KW-0503">Monooxygenase</keyword>
<gene>
    <name evidence="2" type="ORF">H8700_11150</name>
</gene>
<feature type="domain" description="ABM" evidence="1">
    <location>
        <begin position="1"/>
        <end position="92"/>
    </location>
</feature>
<dbReference type="PROSITE" id="PS51725">
    <property type="entry name" value="ABM"/>
    <property type="match status" value="1"/>
</dbReference>
<keyword evidence="3" id="KW-1185">Reference proteome</keyword>
<proteinExistence type="predicted"/>
<dbReference type="GO" id="GO:0004497">
    <property type="term" value="F:monooxygenase activity"/>
    <property type="evidence" value="ECO:0007669"/>
    <property type="project" value="UniProtKB-KW"/>
</dbReference>
<accession>A0ABR7MWT2</accession>